<sequence length="140" mass="15212">MADDPTDPSSLRTQEEVSAYLMTHGIGPIESRRRLKVDPDIKADLDEAFRQIREEQRREELSAANEVGIGHDQQDISIQHTGDGADEPSGSQPEATRSSTSTSTSASLVEPSASTQSPQSEHPQLPDAELPSTLPKKTLH</sequence>
<gene>
    <name evidence="2" type="ORF">C6P46_004764</name>
</gene>
<keyword evidence="3" id="KW-1185">Reference proteome</keyword>
<dbReference type="AlphaFoldDB" id="A0A9P6W250"/>
<reference evidence="2 3" key="1">
    <citation type="submission" date="2020-11" db="EMBL/GenBank/DDBJ databases">
        <title>Kefir isolates.</title>
        <authorList>
            <person name="Marcisauskas S."/>
            <person name="Kim Y."/>
            <person name="Blasche S."/>
        </authorList>
    </citation>
    <scope>NUCLEOTIDE SEQUENCE [LARGE SCALE GENOMIC DNA]</scope>
    <source>
        <strain evidence="2 3">KR</strain>
    </source>
</reference>
<comment type="caution">
    <text evidence="2">The sequence shown here is derived from an EMBL/GenBank/DDBJ whole genome shotgun (WGS) entry which is preliminary data.</text>
</comment>
<protein>
    <submittedName>
        <fullName evidence="2">Uncharacterized protein</fullName>
    </submittedName>
</protein>
<evidence type="ECO:0000313" key="3">
    <source>
        <dbReference type="Proteomes" id="UP000777482"/>
    </source>
</evidence>
<feature type="region of interest" description="Disordered" evidence="1">
    <location>
        <begin position="56"/>
        <end position="140"/>
    </location>
</feature>
<organism evidence="2 3">
    <name type="scientific">Rhodotorula mucilaginosa</name>
    <name type="common">Yeast</name>
    <name type="synonym">Rhodotorula rubra</name>
    <dbReference type="NCBI Taxonomy" id="5537"/>
    <lineage>
        <taxon>Eukaryota</taxon>
        <taxon>Fungi</taxon>
        <taxon>Dikarya</taxon>
        <taxon>Basidiomycota</taxon>
        <taxon>Pucciniomycotina</taxon>
        <taxon>Microbotryomycetes</taxon>
        <taxon>Sporidiobolales</taxon>
        <taxon>Sporidiobolaceae</taxon>
        <taxon>Rhodotorula</taxon>
    </lineage>
</organism>
<feature type="compositionally biased region" description="Polar residues" evidence="1">
    <location>
        <begin position="112"/>
        <end position="122"/>
    </location>
</feature>
<name>A0A9P6W250_RHOMI</name>
<dbReference type="EMBL" id="PUHQ01000047">
    <property type="protein sequence ID" value="KAG0660134.1"/>
    <property type="molecule type" value="Genomic_DNA"/>
</dbReference>
<feature type="compositionally biased region" description="Low complexity" evidence="1">
    <location>
        <begin position="95"/>
        <end position="107"/>
    </location>
</feature>
<dbReference type="Proteomes" id="UP000777482">
    <property type="component" value="Unassembled WGS sequence"/>
</dbReference>
<evidence type="ECO:0000313" key="2">
    <source>
        <dbReference type="EMBL" id="KAG0660134.1"/>
    </source>
</evidence>
<proteinExistence type="predicted"/>
<evidence type="ECO:0000256" key="1">
    <source>
        <dbReference type="SAM" id="MobiDB-lite"/>
    </source>
</evidence>
<accession>A0A9P6W250</accession>